<comment type="caution">
    <text evidence="2">The sequence shown here is derived from an EMBL/GenBank/DDBJ whole genome shotgun (WGS) entry which is preliminary data.</text>
</comment>
<proteinExistence type="predicted"/>
<keyword evidence="3" id="KW-1185">Reference proteome</keyword>
<dbReference type="PANTHER" id="PTHR46579:SF1">
    <property type="entry name" value="F5_8 TYPE C DOMAIN-CONTAINING PROTEIN"/>
    <property type="match status" value="1"/>
</dbReference>
<gene>
    <name evidence="2" type="ORF">TKK_013436</name>
</gene>
<dbReference type="PANTHER" id="PTHR46579">
    <property type="entry name" value="F5/8 TYPE C DOMAIN-CONTAINING PROTEIN-RELATED"/>
    <property type="match status" value="1"/>
</dbReference>
<dbReference type="InterPro" id="IPR004242">
    <property type="entry name" value="Transposase_21"/>
</dbReference>
<protein>
    <recommendedName>
        <fullName evidence="4">Transposase domain-containing protein</fullName>
    </recommendedName>
</protein>
<dbReference type="Proteomes" id="UP001627154">
    <property type="component" value="Unassembled WGS sequence"/>
</dbReference>
<organism evidence="2 3">
    <name type="scientific">Trichogramma kaykai</name>
    <dbReference type="NCBI Taxonomy" id="54128"/>
    <lineage>
        <taxon>Eukaryota</taxon>
        <taxon>Metazoa</taxon>
        <taxon>Ecdysozoa</taxon>
        <taxon>Arthropoda</taxon>
        <taxon>Hexapoda</taxon>
        <taxon>Insecta</taxon>
        <taxon>Pterygota</taxon>
        <taxon>Neoptera</taxon>
        <taxon>Endopterygota</taxon>
        <taxon>Hymenoptera</taxon>
        <taxon>Apocrita</taxon>
        <taxon>Proctotrupomorpha</taxon>
        <taxon>Chalcidoidea</taxon>
        <taxon>Trichogrammatidae</taxon>
        <taxon>Trichogramma</taxon>
    </lineage>
</organism>
<evidence type="ECO:0000313" key="2">
    <source>
        <dbReference type="EMBL" id="KAL3392123.1"/>
    </source>
</evidence>
<reference evidence="2 3" key="1">
    <citation type="journal article" date="2024" name="bioRxiv">
        <title>A reference genome for Trichogramma kaykai: A tiny desert-dwelling parasitoid wasp with competing sex-ratio distorters.</title>
        <authorList>
            <person name="Culotta J."/>
            <person name="Lindsey A.R."/>
        </authorList>
    </citation>
    <scope>NUCLEOTIDE SEQUENCE [LARGE SCALE GENOMIC DNA]</scope>
    <source>
        <strain evidence="2 3">KSX58</strain>
    </source>
</reference>
<evidence type="ECO:0000313" key="3">
    <source>
        <dbReference type="Proteomes" id="UP001627154"/>
    </source>
</evidence>
<evidence type="ECO:0000256" key="1">
    <source>
        <dbReference type="SAM" id="MobiDB-lite"/>
    </source>
</evidence>
<accession>A0ABD2WGH8</accession>
<dbReference type="EMBL" id="JBJJXI010000107">
    <property type="protein sequence ID" value="KAL3392123.1"/>
    <property type="molecule type" value="Genomic_DNA"/>
</dbReference>
<evidence type="ECO:0008006" key="4">
    <source>
        <dbReference type="Google" id="ProtNLM"/>
    </source>
</evidence>
<dbReference type="AlphaFoldDB" id="A0ABD2WGH8"/>
<sequence length="850" mass="98804">MDRKRNNESSSDSDTPRLPSKRRFLYDSDDVSSDESNNCINFRRIINDIHDTDDDQCIIDDEVEVNVCNDDLENDNQLNDQDNMEEIYIDYELPIDEEDAQLLDDIGECIMNEEREHLYDGCNLTKEEGDLLILNYSIRWNLPDAGLEDLLELINCFLPHPVLQSKYHLLKKYKNSEEYVLHFMCPECKLLVTTSNHTEYCCGSCQNKYDVHDLKLKKSYFLQMRLKPQLEEFVMNKFDILNKSKAIQGGFSNILSGTYYQKLKNCGKINENDLILQMNTDGVRLFKSSLSSLWPVQIEIANLTLREKRENTMLTSLWFGHDKPNMNTFLKPTIDELKQLHEVGINVIINDEEVNIKAHTIISSVDTPARCAMQKMTQYNGEYGCTFCYHKGKSVKVGRGGTKVYPSDNVQPLLRDLANHINHVQVAEKEKYSVYGVKGYSVLLEIPMFDIIDSCVVDYMHCVCLGVVKTLIDASLNSKYNERDFYVGNRINEIQERFDNIKPPCEVTRTPGDLVHRRNFKASEWRNIMCYYLIPLFKQILPQKYLNHWLLLVAGIRIFLKKKIQPEEHQRAENFLKEFVSQIRSLYGIEFYKYNIHLLLHIPRNVKRFGCLWDTSCFSFEHCNGVLAKMYKNSQSVPEQICKSYNRFRNIERDSNIAFSNPECPDRAKNLFKNMTSHLRLSHLCIQQGDNLRVLGVGKREGLNLMEIAAIRNFLGHPFDECAIVVYNRFINQNIMWHGHDDNLLEKRNNSFAKLKNESIVLIKKIVSVTYNKNKKKMVLLANTCEVQNEKVLLAKCTKLKLLSSEIHECHKVLKKIIACHPDEIDEKCVAVPFGNLMYISTLVNNIERD</sequence>
<name>A0ABD2WGH8_9HYME</name>
<feature type="region of interest" description="Disordered" evidence="1">
    <location>
        <begin position="1"/>
        <end position="35"/>
    </location>
</feature>
<dbReference type="Pfam" id="PF02992">
    <property type="entry name" value="Transposase_21"/>
    <property type="match status" value="1"/>
</dbReference>